<keyword evidence="4 8" id="KW-0067">ATP-binding</keyword>
<dbReference type="SUPFAM" id="SSF75304">
    <property type="entry name" value="Amidase signature (AS) enzymes"/>
    <property type="match status" value="1"/>
</dbReference>
<comment type="similarity">
    <text evidence="1 8">Belongs to the amidase family. GatA subfamily.</text>
</comment>
<feature type="active site" description="Charge relay system" evidence="8">
    <location>
        <position position="150"/>
    </location>
</feature>
<dbReference type="InterPro" id="IPR036928">
    <property type="entry name" value="AS_sf"/>
</dbReference>
<comment type="function">
    <text evidence="6 8">Allows the formation of correctly charged Gln-tRNA(Gln) through the transamidation of misacylated Glu-tRNA(Gln) in organisms which lack glutaminyl-tRNA synthetase. The reaction takes place in the presence of glutamine and ATP through an activated gamma-phospho-Glu-tRNA(Gln).</text>
</comment>
<dbReference type="HAMAP" id="MF_00120">
    <property type="entry name" value="GatA"/>
    <property type="match status" value="1"/>
</dbReference>
<dbReference type="InterPro" id="IPR004412">
    <property type="entry name" value="GatA"/>
</dbReference>
<gene>
    <name evidence="8 10" type="primary">gatA</name>
    <name evidence="10" type="ORF">ANSO36C_47310</name>
</gene>
<organism evidence="10 11">
    <name type="scientific">Nostoc cf. commune SO-36</name>
    <dbReference type="NCBI Taxonomy" id="449208"/>
    <lineage>
        <taxon>Bacteria</taxon>
        <taxon>Bacillati</taxon>
        <taxon>Cyanobacteriota</taxon>
        <taxon>Cyanophyceae</taxon>
        <taxon>Nostocales</taxon>
        <taxon>Nostocaceae</taxon>
        <taxon>Nostoc</taxon>
    </lineage>
</organism>
<proteinExistence type="inferred from homology"/>
<protein>
    <recommendedName>
        <fullName evidence="8">Glutamyl-tRNA(Gln) amidotransferase subunit A</fullName>
        <shortName evidence="8">Glu-ADT subunit A</shortName>
        <ecNumber evidence="8">6.3.5.7</ecNumber>
    </recommendedName>
</protein>
<evidence type="ECO:0000256" key="3">
    <source>
        <dbReference type="ARBA" id="ARBA00022741"/>
    </source>
</evidence>
<comment type="catalytic activity">
    <reaction evidence="7 8">
        <text>L-glutamyl-tRNA(Gln) + L-glutamine + ATP + H2O = L-glutaminyl-tRNA(Gln) + L-glutamate + ADP + phosphate + H(+)</text>
        <dbReference type="Rhea" id="RHEA:17521"/>
        <dbReference type="Rhea" id="RHEA-COMP:9681"/>
        <dbReference type="Rhea" id="RHEA-COMP:9684"/>
        <dbReference type="ChEBI" id="CHEBI:15377"/>
        <dbReference type="ChEBI" id="CHEBI:15378"/>
        <dbReference type="ChEBI" id="CHEBI:29985"/>
        <dbReference type="ChEBI" id="CHEBI:30616"/>
        <dbReference type="ChEBI" id="CHEBI:43474"/>
        <dbReference type="ChEBI" id="CHEBI:58359"/>
        <dbReference type="ChEBI" id="CHEBI:78520"/>
        <dbReference type="ChEBI" id="CHEBI:78521"/>
        <dbReference type="ChEBI" id="CHEBI:456216"/>
        <dbReference type="EC" id="6.3.5.7"/>
    </reaction>
</comment>
<dbReference type="PROSITE" id="PS00571">
    <property type="entry name" value="AMIDASES"/>
    <property type="match status" value="1"/>
</dbReference>
<accession>A0ABM7Z719</accession>
<dbReference type="InterPro" id="IPR023631">
    <property type="entry name" value="Amidase_dom"/>
</dbReference>
<dbReference type="InterPro" id="IPR020556">
    <property type="entry name" value="Amidase_CS"/>
</dbReference>
<evidence type="ECO:0000259" key="9">
    <source>
        <dbReference type="Pfam" id="PF01425"/>
    </source>
</evidence>
<evidence type="ECO:0000313" key="10">
    <source>
        <dbReference type="EMBL" id="BDI18929.1"/>
    </source>
</evidence>
<keyword evidence="2 8" id="KW-0436">Ligase</keyword>
<feature type="active site" description="Acyl-ester intermediate" evidence="8">
    <location>
        <position position="174"/>
    </location>
</feature>
<dbReference type="InterPro" id="IPR000120">
    <property type="entry name" value="Amidase"/>
</dbReference>
<evidence type="ECO:0000313" key="11">
    <source>
        <dbReference type="Proteomes" id="UP001055453"/>
    </source>
</evidence>
<evidence type="ECO:0000256" key="8">
    <source>
        <dbReference type="HAMAP-Rule" id="MF_00120"/>
    </source>
</evidence>
<dbReference type="PANTHER" id="PTHR11895">
    <property type="entry name" value="TRANSAMIDASE"/>
    <property type="match status" value="1"/>
</dbReference>
<evidence type="ECO:0000256" key="1">
    <source>
        <dbReference type="ARBA" id="ARBA00008069"/>
    </source>
</evidence>
<evidence type="ECO:0000256" key="2">
    <source>
        <dbReference type="ARBA" id="ARBA00022598"/>
    </source>
</evidence>
<name>A0ABM7Z719_NOSCO</name>
<evidence type="ECO:0000256" key="5">
    <source>
        <dbReference type="ARBA" id="ARBA00022917"/>
    </source>
</evidence>
<keyword evidence="11" id="KW-1185">Reference proteome</keyword>
<evidence type="ECO:0000256" key="7">
    <source>
        <dbReference type="ARBA" id="ARBA00047407"/>
    </source>
</evidence>
<dbReference type="EMBL" id="AP025732">
    <property type="protein sequence ID" value="BDI18929.1"/>
    <property type="molecule type" value="Genomic_DNA"/>
</dbReference>
<dbReference type="Gene3D" id="3.90.1300.10">
    <property type="entry name" value="Amidase signature (AS) domain"/>
    <property type="match status" value="1"/>
</dbReference>
<comment type="subunit">
    <text evidence="8">Heterotrimer of A, B and C subunits.</text>
</comment>
<evidence type="ECO:0000256" key="4">
    <source>
        <dbReference type="ARBA" id="ARBA00022840"/>
    </source>
</evidence>
<dbReference type="RefSeq" id="WP_251956434.1">
    <property type="nucleotide sequence ID" value="NZ_AP025732.1"/>
</dbReference>
<feature type="active site" description="Charge relay system" evidence="8">
    <location>
        <position position="75"/>
    </location>
</feature>
<keyword evidence="3 8" id="KW-0547">Nucleotide-binding</keyword>
<sequence>MASIRELHQQLVKKERSAVEITQEALERIQVLEPKLHSFLCVTAERALEQAGAVDAKIAAGEEIGLLAGIPVGIKDNLCTKGVPTTCASRILENFVPPYESTATQKLADAGAVMVGKTNLDEFAMGSSTENSAYQVTANPWDLSRVPGGSSGGSAAAVAAQECVVALGSDTGGSIRQPASFCGVVGMKPTYGLVSRYGLVAYASSLDQIGPFGNTVEDAAILLSAIAGYDPKDSTSLKVPIPNYAASLKPDFKPRGQLRIGIIKETFGEGLDSVVEQAVTKAVDQLQSLGAEIHIISCPRFRYGLPTYYIIAPSEASANLARYDGVKYGYRAPDADNLLSMYTRTRAAGFGTEVKRRIMIGTYALSAGYYDAYYLKAQKVRTLIKQDFEKAFGAVDVLVCPTSPTTAFKAGEKTTDPLSMYLNDLMTIPVNLAGLPSLSLPCGFDDQGLPIGLQLIGNVLREELLFQVAYAYEQSTSWHLHKPKIS</sequence>
<dbReference type="PANTHER" id="PTHR11895:SF151">
    <property type="entry name" value="GLUTAMYL-TRNA(GLN) AMIDOTRANSFERASE SUBUNIT A"/>
    <property type="match status" value="1"/>
</dbReference>
<dbReference type="Proteomes" id="UP001055453">
    <property type="component" value="Chromosome"/>
</dbReference>
<feature type="domain" description="Amidase" evidence="9">
    <location>
        <begin position="20"/>
        <end position="465"/>
    </location>
</feature>
<evidence type="ECO:0000256" key="6">
    <source>
        <dbReference type="ARBA" id="ARBA00025295"/>
    </source>
</evidence>
<dbReference type="EC" id="6.3.5.7" evidence="8"/>
<dbReference type="NCBIfam" id="TIGR00132">
    <property type="entry name" value="gatA"/>
    <property type="match status" value="1"/>
</dbReference>
<reference evidence="10" key="1">
    <citation type="submission" date="2022-04" db="EMBL/GenBank/DDBJ databases">
        <title>Complete genome sequence of a cyanobacterium, Nostoc sp. SO-36, isolated in Antarctica.</title>
        <authorList>
            <person name="Kanesaki Y."/>
            <person name="Effendi D."/>
            <person name="Sakamoto T."/>
            <person name="Ohtani S."/>
            <person name="Awai K."/>
        </authorList>
    </citation>
    <scope>NUCLEOTIDE SEQUENCE</scope>
    <source>
        <strain evidence="10">SO-36</strain>
    </source>
</reference>
<keyword evidence="5 8" id="KW-0648">Protein biosynthesis</keyword>
<dbReference type="Pfam" id="PF01425">
    <property type="entry name" value="Amidase"/>
    <property type="match status" value="1"/>
</dbReference>